<dbReference type="RefSeq" id="WP_279529561.1">
    <property type="nucleotide sequence ID" value="NZ_CP122312.1"/>
</dbReference>
<protein>
    <submittedName>
        <fullName evidence="8">TVP38/TMEM64 family protein</fullName>
    </submittedName>
</protein>
<evidence type="ECO:0000256" key="1">
    <source>
        <dbReference type="ARBA" id="ARBA00004651"/>
    </source>
</evidence>
<keyword evidence="9" id="KW-1185">Reference proteome</keyword>
<dbReference type="Pfam" id="PF09335">
    <property type="entry name" value="VTT_dom"/>
    <property type="match status" value="1"/>
</dbReference>
<gene>
    <name evidence="8" type="ORF">ACFQJ9_09440</name>
</gene>
<dbReference type="Proteomes" id="UP001596447">
    <property type="component" value="Unassembled WGS sequence"/>
</dbReference>
<proteinExistence type="predicted"/>
<dbReference type="AlphaFoldDB" id="A0ABD5Z368"/>
<evidence type="ECO:0000256" key="4">
    <source>
        <dbReference type="ARBA" id="ARBA00022989"/>
    </source>
</evidence>
<organism evidence="8 9">
    <name type="scientific">Halospeciosus flavus</name>
    <dbReference type="NCBI Taxonomy" id="3032283"/>
    <lineage>
        <taxon>Archaea</taxon>
        <taxon>Methanobacteriati</taxon>
        <taxon>Methanobacteriota</taxon>
        <taxon>Stenosarchaea group</taxon>
        <taxon>Halobacteria</taxon>
        <taxon>Halobacteriales</taxon>
        <taxon>Halobacteriaceae</taxon>
        <taxon>Halospeciosus</taxon>
    </lineage>
</organism>
<accession>A0ABD5Z368</accession>
<feature type="transmembrane region" description="Helical" evidence="6">
    <location>
        <begin position="81"/>
        <end position="99"/>
    </location>
</feature>
<keyword evidence="4 6" id="KW-1133">Transmembrane helix</keyword>
<evidence type="ECO:0000313" key="8">
    <source>
        <dbReference type="EMBL" id="MFC7199632.1"/>
    </source>
</evidence>
<reference evidence="8 9" key="1">
    <citation type="journal article" date="2019" name="Int. J. Syst. Evol. Microbiol.">
        <title>The Global Catalogue of Microorganisms (GCM) 10K type strain sequencing project: providing services to taxonomists for standard genome sequencing and annotation.</title>
        <authorList>
            <consortium name="The Broad Institute Genomics Platform"/>
            <consortium name="The Broad Institute Genome Sequencing Center for Infectious Disease"/>
            <person name="Wu L."/>
            <person name="Ma J."/>
        </authorList>
    </citation>
    <scope>NUCLEOTIDE SEQUENCE [LARGE SCALE GENOMIC DNA]</scope>
    <source>
        <strain evidence="8 9">XZGYJ-43</strain>
    </source>
</reference>
<evidence type="ECO:0000256" key="3">
    <source>
        <dbReference type="ARBA" id="ARBA00022692"/>
    </source>
</evidence>
<evidence type="ECO:0000256" key="5">
    <source>
        <dbReference type="ARBA" id="ARBA00023136"/>
    </source>
</evidence>
<name>A0ABD5Z368_9EURY</name>
<evidence type="ECO:0000256" key="6">
    <source>
        <dbReference type="SAM" id="Phobius"/>
    </source>
</evidence>
<sequence length="184" mass="20029">MWTFVALAVLVVVLAVGTIVLRWTVPEIADPVWLRTRIAAYGPFAPVVFVFLQAVQIVFAPIPGQLLAFVGGYLFGAVHGTLYSLLGAAIGSTVAFLLARRYGRPYVERAITAETLATFDDVVSHDGRFALFLAFLVPGLPDDAICFVAGLTRIPLWQLVAISIVGRVPGYLLEARESRRSRRA</sequence>
<evidence type="ECO:0000313" key="9">
    <source>
        <dbReference type="Proteomes" id="UP001596447"/>
    </source>
</evidence>
<dbReference type="GO" id="GO:0005886">
    <property type="term" value="C:plasma membrane"/>
    <property type="evidence" value="ECO:0007669"/>
    <property type="project" value="UniProtKB-SubCell"/>
</dbReference>
<dbReference type="EMBL" id="JBHTAR010000011">
    <property type="protein sequence ID" value="MFC7199632.1"/>
    <property type="molecule type" value="Genomic_DNA"/>
</dbReference>
<dbReference type="PANTHER" id="PTHR12677">
    <property type="entry name" value="GOLGI APPARATUS MEMBRANE PROTEIN TVP38-RELATED"/>
    <property type="match status" value="1"/>
</dbReference>
<keyword evidence="5 6" id="KW-0472">Membrane</keyword>
<keyword evidence="3 6" id="KW-0812">Transmembrane</keyword>
<keyword evidence="2" id="KW-1003">Cell membrane</keyword>
<dbReference type="PANTHER" id="PTHR12677:SF59">
    <property type="entry name" value="GOLGI APPARATUS MEMBRANE PROTEIN TVP38-RELATED"/>
    <property type="match status" value="1"/>
</dbReference>
<feature type="transmembrane region" description="Helical" evidence="6">
    <location>
        <begin position="32"/>
        <end position="52"/>
    </location>
</feature>
<evidence type="ECO:0000259" key="7">
    <source>
        <dbReference type="Pfam" id="PF09335"/>
    </source>
</evidence>
<dbReference type="InterPro" id="IPR015414">
    <property type="entry name" value="TMEM64"/>
</dbReference>
<evidence type="ECO:0000256" key="2">
    <source>
        <dbReference type="ARBA" id="ARBA00022475"/>
    </source>
</evidence>
<dbReference type="InterPro" id="IPR032816">
    <property type="entry name" value="VTT_dom"/>
</dbReference>
<feature type="domain" description="VTT" evidence="7">
    <location>
        <begin position="62"/>
        <end position="173"/>
    </location>
</feature>
<comment type="caution">
    <text evidence="8">The sequence shown here is derived from an EMBL/GenBank/DDBJ whole genome shotgun (WGS) entry which is preliminary data.</text>
</comment>
<comment type="subcellular location">
    <subcellularLocation>
        <location evidence="1">Cell membrane</location>
        <topology evidence="1">Multi-pass membrane protein</topology>
    </subcellularLocation>
</comment>